<name>A0A5C6FEL7_9BACT</name>
<keyword evidence="1" id="KW-0812">Transmembrane</keyword>
<protein>
    <submittedName>
        <fullName evidence="2">Uncharacterized protein</fullName>
    </submittedName>
</protein>
<keyword evidence="1" id="KW-0472">Membrane</keyword>
<evidence type="ECO:0000313" key="3">
    <source>
        <dbReference type="Proteomes" id="UP000318288"/>
    </source>
</evidence>
<dbReference type="AlphaFoldDB" id="A0A5C6FEL7"/>
<organism evidence="2 3">
    <name type="scientific">Rubripirellula tenax</name>
    <dbReference type="NCBI Taxonomy" id="2528015"/>
    <lineage>
        <taxon>Bacteria</taxon>
        <taxon>Pseudomonadati</taxon>
        <taxon>Planctomycetota</taxon>
        <taxon>Planctomycetia</taxon>
        <taxon>Pirellulales</taxon>
        <taxon>Pirellulaceae</taxon>
        <taxon>Rubripirellula</taxon>
    </lineage>
</organism>
<sequence>MDTEPRSRVFSKWMIVRRGPVIAIVLPKGNPTNMDDPDLTSSSGTFRFSYKTYWDHIQGVFSEPNGIVGFAFATFGSLWTVFEGYASTLSPSPNRLIPYVAFLFVSVMAAVGWRVYHYLRECPEGLESLPANSYRIAHLQRSMWEFHFAKSLLAVLLGPIDREARDLADGKVFVPAESPQNFRAYHAWLSSRPTNLIEMVEVAKRLLVQDFPRAIQSTEEKAADPKLILDVCVAIQRVYAEAVAFERASRSLLPPERCERLHELQQGWSEPVRDATHQLFEILQSICDVDPNADSQLSFTIEFGELPQVDDFCDELSRLESQLPAILSEEW</sequence>
<comment type="caution">
    <text evidence="2">The sequence shown here is derived from an EMBL/GenBank/DDBJ whole genome shotgun (WGS) entry which is preliminary data.</text>
</comment>
<dbReference type="Proteomes" id="UP000318288">
    <property type="component" value="Unassembled WGS sequence"/>
</dbReference>
<accession>A0A5C6FEL7</accession>
<dbReference type="EMBL" id="SJPW01000001">
    <property type="protein sequence ID" value="TWU59941.1"/>
    <property type="molecule type" value="Genomic_DNA"/>
</dbReference>
<feature type="transmembrane region" description="Helical" evidence="1">
    <location>
        <begin position="97"/>
        <end position="116"/>
    </location>
</feature>
<proteinExistence type="predicted"/>
<evidence type="ECO:0000313" key="2">
    <source>
        <dbReference type="EMBL" id="TWU59941.1"/>
    </source>
</evidence>
<gene>
    <name evidence="2" type="ORF">Poly51_02140</name>
</gene>
<reference evidence="2 3" key="1">
    <citation type="submission" date="2019-02" db="EMBL/GenBank/DDBJ databases">
        <title>Deep-cultivation of Planctomycetes and their phenomic and genomic characterization uncovers novel biology.</title>
        <authorList>
            <person name="Wiegand S."/>
            <person name="Jogler M."/>
            <person name="Boedeker C."/>
            <person name="Pinto D."/>
            <person name="Vollmers J."/>
            <person name="Rivas-Marin E."/>
            <person name="Kohn T."/>
            <person name="Peeters S.H."/>
            <person name="Heuer A."/>
            <person name="Rast P."/>
            <person name="Oberbeckmann S."/>
            <person name="Bunk B."/>
            <person name="Jeske O."/>
            <person name="Meyerdierks A."/>
            <person name="Storesund J.E."/>
            <person name="Kallscheuer N."/>
            <person name="Luecker S."/>
            <person name="Lage O.M."/>
            <person name="Pohl T."/>
            <person name="Merkel B.J."/>
            <person name="Hornburger P."/>
            <person name="Mueller R.-W."/>
            <person name="Bruemmer F."/>
            <person name="Labrenz M."/>
            <person name="Spormann A.M."/>
            <person name="Op Den Camp H."/>
            <person name="Overmann J."/>
            <person name="Amann R."/>
            <person name="Jetten M.S.M."/>
            <person name="Mascher T."/>
            <person name="Medema M.H."/>
            <person name="Devos D.P."/>
            <person name="Kaster A.-K."/>
            <person name="Ovreas L."/>
            <person name="Rohde M."/>
            <person name="Galperin M.Y."/>
            <person name="Jogler C."/>
        </authorList>
    </citation>
    <scope>NUCLEOTIDE SEQUENCE [LARGE SCALE GENOMIC DNA]</scope>
    <source>
        <strain evidence="2 3">Poly51</strain>
    </source>
</reference>
<evidence type="ECO:0000256" key="1">
    <source>
        <dbReference type="SAM" id="Phobius"/>
    </source>
</evidence>
<feature type="transmembrane region" description="Helical" evidence="1">
    <location>
        <begin position="67"/>
        <end position="85"/>
    </location>
</feature>
<keyword evidence="3" id="KW-1185">Reference proteome</keyword>
<keyword evidence="1" id="KW-1133">Transmembrane helix</keyword>